<keyword evidence="2" id="KW-1185">Reference proteome</keyword>
<protein>
    <submittedName>
        <fullName evidence="1">Uncharacterized protein</fullName>
    </submittedName>
</protein>
<name>A0A315A4K3_PRUYE</name>
<evidence type="ECO:0000313" key="2">
    <source>
        <dbReference type="Proteomes" id="UP000250321"/>
    </source>
</evidence>
<sequence length="102" mass="11579">MWIVCRLVVPFKRIVLVGPELFVTCKTRPDYVRVFDVAAELGMVGIADFSIADEFFRPGFFSDDLGFKGLGFQSEEAWDRDGFRSGVRWVGERGKLEAVVVR</sequence>
<dbReference type="AlphaFoldDB" id="A0A315A4K3"/>
<organism evidence="1 2">
    <name type="scientific">Prunus yedoensis var. nudiflora</name>
    <dbReference type="NCBI Taxonomy" id="2094558"/>
    <lineage>
        <taxon>Eukaryota</taxon>
        <taxon>Viridiplantae</taxon>
        <taxon>Streptophyta</taxon>
        <taxon>Embryophyta</taxon>
        <taxon>Tracheophyta</taxon>
        <taxon>Spermatophyta</taxon>
        <taxon>Magnoliopsida</taxon>
        <taxon>eudicotyledons</taxon>
        <taxon>Gunneridae</taxon>
        <taxon>Pentapetalae</taxon>
        <taxon>rosids</taxon>
        <taxon>fabids</taxon>
        <taxon>Rosales</taxon>
        <taxon>Rosaceae</taxon>
        <taxon>Amygdaloideae</taxon>
        <taxon>Amygdaleae</taxon>
        <taxon>Prunus</taxon>
    </lineage>
</organism>
<accession>A0A315A4K3</accession>
<gene>
    <name evidence="1" type="ORF">Pyn_00076</name>
</gene>
<dbReference type="Proteomes" id="UP000250321">
    <property type="component" value="Unassembled WGS sequence"/>
</dbReference>
<proteinExistence type="predicted"/>
<reference evidence="1 2" key="1">
    <citation type="submission" date="2018-02" db="EMBL/GenBank/DDBJ databases">
        <title>Draft genome of wild Prunus yedoensis var. nudiflora.</title>
        <authorList>
            <person name="Baek S."/>
            <person name="Kim J.-H."/>
            <person name="Choi K."/>
            <person name="Kim G.-B."/>
            <person name="Cho A."/>
            <person name="Jang H."/>
            <person name="Shin C.-H."/>
            <person name="Yu H.-J."/>
            <person name="Mun J.-H."/>
        </authorList>
    </citation>
    <scope>NUCLEOTIDE SEQUENCE [LARGE SCALE GENOMIC DNA]</scope>
    <source>
        <strain evidence="2">cv. Jeju island</strain>
        <tissue evidence="1">Leaf</tissue>
    </source>
</reference>
<evidence type="ECO:0000313" key="1">
    <source>
        <dbReference type="EMBL" id="PQQ09076.1"/>
    </source>
</evidence>
<comment type="caution">
    <text evidence="1">The sequence shown here is derived from an EMBL/GenBank/DDBJ whole genome shotgun (WGS) entry which is preliminary data.</text>
</comment>
<dbReference type="EMBL" id="PJQY01000647">
    <property type="protein sequence ID" value="PQQ09076.1"/>
    <property type="molecule type" value="Genomic_DNA"/>
</dbReference>